<dbReference type="InterPro" id="IPR039104">
    <property type="entry name" value="6PGL"/>
</dbReference>
<evidence type="ECO:0000256" key="1">
    <source>
        <dbReference type="ARBA" id="ARBA00000832"/>
    </source>
</evidence>
<dbReference type="EMBL" id="FORF01000004">
    <property type="protein sequence ID" value="SFI61624.1"/>
    <property type="molecule type" value="Genomic_DNA"/>
</dbReference>
<dbReference type="EC" id="3.1.1.31" evidence="5 7"/>
<evidence type="ECO:0000256" key="3">
    <source>
        <dbReference type="ARBA" id="ARBA00004961"/>
    </source>
</evidence>
<protein>
    <recommendedName>
        <fullName evidence="6 7">6-phosphogluconolactonase</fullName>
        <shortName evidence="7">6PGL</shortName>
        <ecNumber evidence="5 7">3.1.1.31</ecNumber>
    </recommendedName>
</protein>
<evidence type="ECO:0000259" key="8">
    <source>
        <dbReference type="Pfam" id="PF01182"/>
    </source>
</evidence>
<dbReference type="Proteomes" id="UP000242763">
    <property type="component" value="Unassembled WGS sequence"/>
</dbReference>
<comment type="pathway">
    <text evidence="3 7">Carbohydrate degradation; pentose phosphate pathway; D-ribulose 5-phosphate from D-glucose 6-phosphate (oxidative stage): step 2/3.</text>
</comment>
<evidence type="ECO:0000256" key="4">
    <source>
        <dbReference type="ARBA" id="ARBA00010662"/>
    </source>
</evidence>
<dbReference type="InterPro" id="IPR006148">
    <property type="entry name" value="Glc/Gal-6P_isomerase"/>
</dbReference>
<evidence type="ECO:0000313" key="9">
    <source>
        <dbReference type="EMBL" id="SFI61624.1"/>
    </source>
</evidence>
<dbReference type="NCBIfam" id="TIGR01198">
    <property type="entry name" value="pgl"/>
    <property type="match status" value="1"/>
</dbReference>
<keyword evidence="7" id="KW-0378">Hydrolase</keyword>
<dbReference type="InterPro" id="IPR005900">
    <property type="entry name" value="6-phosphogluconolactonase_DevB"/>
</dbReference>
<organism evidence="9 10">
    <name type="scientific">Aquamicrobium aerolatum DSM 21857</name>
    <dbReference type="NCBI Taxonomy" id="1121003"/>
    <lineage>
        <taxon>Bacteria</taxon>
        <taxon>Pseudomonadati</taxon>
        <taxon>Pseudomonadota</taxon>
        <taxon>Alphaproteobacteria</taxon>
        <taxon>Hyphomicrobiales</taxon>
        <taxon>Phyllobacteriaceae</taxon>
        <taxon>Aerobium</taxon>
    </lineage>
</organism>
<dbReference type="AlphaFoldDB" id="A0A1I3JN83"/>
<keyword evidence="10" id="KW-1185">Reference proteome</keyword>
<reference evidence="10" key="1">
    <citation type="submission" date="2016-10" db="EMBL/GenBank/DDBJ databases">
        <authorList>
            <person name="Varghese N."/>
            <person name="Submissions S."/>
        </authorList>
    </citation>
    <scope>NUCLEOTIDE SEQUENCE [LARGE SCALE GENOMIC DNA]</scope>
    <source>
        <strain evidence="10">DSM 21857</strain>
    </source>
</reference>
<evidence type="ECO:0000256" key="6">
    <source>
        <dbReference type="ARBA" id="ARBA00020337"/>
    </source>
</evidence>
<evidence type="ECO:0000256" key="5">
    <source>
        <dbReference type="ARBA" id="ARBA00013198"/>
    </source>
</evidence>
<dbReference type="CDD" id="cd01400">
    <property type="entry name" value="6PGL"/>
    <property type="match status" value="1"/>
</dbReference>
<dbReference type="UniPathway" id="UPA00115">
    <property type="reaction ID" value="UER00409"/>
</dbReference>
<feature type="domain" description="Glucosamine/galactosamine-6-phosphate isomerase" evidence="8">
    <location>
        <begin position="17"/>
        <end position="224"/>
    </location>
</feature>
<dbReference type="GO" id="GO:0017057">
    <property type="term" value="F:6-phosphogluconolactonase activity"/>
    <property type="evidence" value="ECO:0007669"/>
    <property type="project" value="UniProtKB-UniRule"/>
</dbReference>
<comment type="similarity">
    <text evidence="4 7">Belongs to the glucosamine/galactosamine-6-phosphate isomerase family. 6-phosphogluconolactonase subfamily.</text>
</comment>
<dbReference type="InterPro" id="IPR037171">
    <property type="entry name" value="NagB/RpiA_transferase-like"/>
</dbReference>
<sequence>MTTTRLQTPDWHEFENGTELAEALADTVAQKLRAAIETRGQALLAVSGGTTPKQFFAELSRQKLDWSKVTVTLVDERFVPESSDRSNAALVRNTLLVNEASIANFIGLYHAAGDAAEAARLASAQFATLSWPLDVVILGMGTDGHTASFFPDAPNLDELLDPARTSMVDPVLTQDGGEPRLTLPLSRLIEAACVILHIEGEEKRTVLDAALIPGQAKPISAVFATSAKPVPVYWTR</sequence>
<evidence type="ECO:0000256" key="7">
    <source>
        <dbReference type="RuleBase" id="RU365095"/>
    </source>
</evidence>
<dbReference type="STRING" id="1121003.SAMN03080618_00922"/>
<dbReference type="SUPFAM" id="SSF100950">
    <property type="entry name" value="NagB/RpiA/CoA transferase-like"/>
    <property type="match status" value="1"/>
</dbReference>
<dbReference type="Pfam" id="PF01182">
    <property type="entry name" value="Glucosamine_iso"/>
    <property type="match status" value="1"/>
</dbReference>
<accession>A0A1I3JN83</accession>
<dbReference type="PANTHER" id="PTHR11054">
    <property type="entry name" value="6-PHOSPHOGLUCONOLACTONASE"/>
    <property type="match status" value="1"/>
</dbReference>
<dbReference type="RefSeq" id="WP_091519183.1">
    <property type="nucleotide sequence ID" value="NZ_FORF01000004.1"/>
</dbReference>
<dbReference type="PANTHER" id="PTHR11054:SF0">
    <property type="entry name" value="6-PHOSPHOGLUCONOLACTONASE"/>
    <property type="match status" value="1"/>
</dbReference>
<comment type="function">
    <text evidence="2 7">Hydrolysis of 6-phosphogluconolactone to 6-phosphogluconate.</text>
</comment>
<name>A0A1I3JN83_9HYPH</name>
<proteinExistence type="inferred from homology"/>
<dbReference type="GO" id="GO:0006098">
    <property type="term" value="P:pentose-phosphate shunt"/>
    <property type="evidence" value="ECO:0007669"/>
    <property type="project" value="UniProtKB-UniPathway"/>
</dbReference>
<dbReference type="OrthoDB" id="9810967at2"/>
<dbReference type="GO" id="GO:0005975">
    <property type="term" value="P:carbohydrate metabolic process"/>
    <property type="evidence" value="ECO:0007669"/>
    <property type="project" value="UniProtKB-UniRule"/>
</dbReference>
<evidence type="ECO:0000313" key="10">
    <source>
        <dbReference type="Proteomes" id="UP000242763"/>
    </source>
</evidence>
<dbReference type="Gene3D" id="3.40.50.1360">
    <property type="match status" value="1"/>
</dbReference>
<gene>
    <name evidence="7" type="primary">pgl</name>
    <name evidence="9" type="ORF">SAMN03080618_00922</name>
</gene>
<evidence type="ECO:0000256" key="2">
    <source>
        <dbReference type="ARBA" id="ARBA00002681"/>
    </source>
</evidence>
<comment type="catalytic activity">
    <reaction evidence="1 7">
        <text>6-phospho-D-glucono-1,5-lactone + H2O = 6-phospho-D-gluconate + H(+)</text>
        <dbReference type="Rhea" id="RHEA:12556"/>
        <dbReference type="ChEBI" id="CHEBI:15377"/>
        <dbReference type="ChEBI" id="CHEBI:15378"/>
        <dbReference type="ChEBI" id="CHEBI:57955"/>
        <dbReference type="ChEBI" id="CHEBI:58759"/>
        <dbReference type="EC" id="3.1.1.31"/>
    </reaction>
</comment>